<reference evidence="2" key="1">
    <citation type="submission" date="2023-07" db="EMBL/GenBank/DDBJ databases">
        <title>Study on multiphase classification of strain Alteromonas salexigens isolated from the Yellow Sea.</title>
        <authorList>
            <person name="Sun L."/>
        </authorList>
    </citation>
    <scope>NUCLEOTIDE SEQUENCE [LARGE SCALE GENOMIC DNA]</scope>
    <source>
        <strain evidence="2">ASW11-19</strain>
    </source>
</reference>
<proteinExistence type="predicted"/>
<dbReference type="Proteomes" id="UP001209257">
    <property type="component" value="Unassembled WGS sequence"/>
</dbReference>
<organism evidence="1 2">
    <name type="scientific">Alteromonas salexigens</name>
    <dbReference type="NCBI Taxonomy" id="2982530"/>
    <lineage>
        <taxon>Bacteria</taxon>
        <taxon>Pseudomonadati</taxon>
        <taxon>Pseudomonadota</taxon>
        <taxon>Gammaproteobacteria</taxon>
        <taxon>Alteromonadales</taxon>
        <taxon>Alteromonadaceae</taxon>
        <taxon>Alteromonas/Salinimonas group</taxon>
        <taxon>Alteromonas</taxon>
    </lineage>
</organism>
<comment type="caution">
    <text evidence="1">The sequence shown here is derived from an EMBL/GenBank/DDBJ whole genome shotgun (WGS) entry which is preliminary data.</text>
</comment>
<evidence type="ECO:0000313" key="2">
    <source>
        <dbReference type="Proteomes" id="UP001209257"/>
    </source>
</evidence>
<dbReference type="SUPFAM" id="SSF57783">
    <property type="entry name" value="Zinc beta-ribbon"/>
    <property type="match status" value="1"/>
</dbReference>
<dbReference type="RefSeq" id="WP_262992174.1">
    <property type="nucleotide sequence ID" value="NZ_JAOTJC010000004.1"/>
</dbReference>
<name>A0ABT2VKD5_9ALTE</name>
<sequence length="63" mass="6970">MSLTRPMGFSCPYCMAPNDVEVDEVNDVNQTQVLDCQICCQPIELTVTGSGDDLQVMAEREND</sequence>
<protein>
    <submittedName>
        <fullName evidence="1">CPXCG motif-containing cysteine-rich protein</fullName>
    </submittedName>
</protein>
<dbReference type="InterPro" id="IPR025990">
    <property type="entry name" value="zinc_ribbon_bacterial"/>
</dbReference>
<dbReference type="InterPro" id="IPR017143">
    <property type="entry name" value="UCP037225"/>
</dbReference>
<evidence type="ECO:0000313" key="1">
    <source>
        <dbReference type="EMBL" id="MCU7553479.1"/>
    </source>
</evidence>
<keyword evidence="2" id="KW-1185">Reference proteome</keyword>
<dbReference type="PIRSF" id="PIRSF037225">
    <property type="entry name" value="UCP037225"/>
    <property type="match status" value="1"/>
</dbReference>
<dbReference type="EMBL" id="JAOTJC010000004">
    <property type="protein sequence ID" value="MCU7553479.1"/>
    <property type="molecule type" value="Genomic_DNA"/>
</dbReference>
<accession>A0ABT2VKD5</accession>
<gene>
    <name evidence="1" type="ORF">OCL06_02570</name>
</gene>
<dbReference type="Pfam" id="PF14255">
    <property type="entry name" value="Zn_ribbon_21"/>
    <property type="match status" value="1"/>
</dbReference>